<dbReference type="STRING" id="94869.SAMN04488529_102355"/>
<name>A0A1H0QI94_9CLOT</name>
<dbReference type="OrthoDB" id="5690804at2"/>
<sequence>MNLEISSYVGAGYLKLGKTRNYIRKCFDNKFKEFKKTPISETSTDDFGYCHVYYTKEDKCEAIEFFEIAKITFNGKSLMGEPYNNIKKFFEVIDNTIDFDDNGFTSIKYGIGVYAPFAEDEPKEPVESIIIFEKGYYD</sequence>
<dbReference type="RefSeq" id="WP_089967212.1">
    <property type="nucleotide sequence ID" value="NZ_FNJM01000002.1"/>
</dbReference>
<evidence type="ECO:0000313" key="1">
    <source>
        <dbReference type="EMBL" id="SDP16446.1"/>
    </source>
</evidence>
<accession>A0A1H0QI94</accession>
<dbReference type="AlphaFoldDB" id="A0A1H0QI94"/>
<organism evidence="1 2">
    <name type="scientific">Clostridium gasigenes</name>
    <dbReference type="NCBI Taxonomy" id="94869"/>
    <lineage>
        <taxon>Bacteria</taxon>
        <taxon>Bacillati</taxon>
        <taxon>Bacillota</taxon>
        <taxon>Clostridia</taxon>
        <taxon>Eubacteriales</taxon>
        <taxon>Clostridiaceae</taxon>
        <taxon>Clostridium</taxon>
    </lineage>
</organism>
<reference evidence="1 2" key="1">
    <citation type="submission" date="2016-10" db="EMBL/GenBank/DDBJ databases">
        <authorList>
            <person name="de Groot N.N."/>
        </authorList>
    </citation>
    <scope>NUCLEOTIDE SEQUENCE [LARGE SCALE GENOMIC DNA]</scope>
    <source>
        <strain evidence="1 2">DSM 12272</strain>
    </source>
</reference>
<dbReference type="EMBL" id="FNJM01000002">
    <property type="protein sequence ID" value="SDP16446.1"/>
    <property type="molecule type" value="Genomic_DNA"/>
</dbReference>
<dbReference type="Proteomes" id="UP000198597">
    <property type="component" value="Unassembled WGS sequence"/>
</dbReference>
<evidence type="ECO:0000313" key="2">
    <source>
        <dbReference type="Proteomes" id="UP000198597"/>
    </source>
</evidence>
<keyword evidence="2" id="KW-1185">Reference proteome</keyword>
<proteinExistence type="predicted"/>
<gene>
    <name evidence="1" type="ORF">SAMN04488529_102355</name>
</gene>
<protein>
    <submittedName>
        <fullName evidence="1">Uncharacterized protein</fullName>
    </submittedName>
</protein>